<dbReference type="GO" id="GO:0140359">
    <property type="term" value="F:ABC-type transporter activity"/>
    <property type="evidence" value="ECO:0007669"/>
    <property type="project" value="InterPro"/>
</dbReference>
<dbReference type="PROSITE" id="PS50990">
    <property type="entry name" value="PEPTIDASE_C39"/>
    <property type="match status" value="1"/>
</dbReference>
<dbReference type="Pfam" id="PF00664">
    <property type="entry name" value="ABC_membrane"/>
    <property type="match status" value="1"/>
</dbReference>
<feature type="domain" description="Peptidase C39" evidence="10">
    <location>
        <begin position="22"/>
        <end position="141"/>
    </location>
</feature>
<dbReference type="GO" id="GO:0006508">
    <property type="term" value="P:proteolysis"/>
    <property type="evidence" value="ECO:0007669"/>
    <property type="project" value="InterPro"/>
</dbReference>
<name>A0A1C0U7K8_9GAMM</name>
<dbReference type="Gene3D" id="3.40.50.300">
    <property type="entry name" value="P-loop containing nucleotide triphosphate hydrolases"/>
    <property type="match status" value="1"/>
</dbReference>
<accession>A0A1C0U7K8</accession>
<dbReference type="Pfam" id="PF03412">
    <property type="entry name" value="Peptidase_C39"/>
    <property type="match status" value="1"/>
</dbReference>
<dbReference type="InterPro" id="IPR017871">
    <property type="entry name" value="ABC_transporter-like_CS"/>
</dbReference>
<feature type="domain" description="ABC transporter" evidence="8">
    <location>
        <begin position="490"/>
        <end position="701"/>
    </location>
</feature>
<dbReference type="RefSeq" id="WP_065822263.1">
    <property type="nucleotide sequence ID" value="NZ_CAWMQZ010000030.1"/>
</dbReference>
<gene>
    <name evidence="11" type="primary">apxIB_1</name>
    <name evidence="11" type="ORF">Ppb6_00874</name>
</gene>
<dbReference type="STRING" id="286156.Ppb6_00874"/>
<feature type="transmembrane region" description="Helical" evidence="7">
    <location>
        <begin position="210"/>
        <end position="231"/>
    </location>
</feature>
<dbReference type="EMBL" id="LOMY01000030">
    <property type="protein sequence ID" value="OCQ53856.1"/>
    <property type="molecule type" value="Genomic_DNA"/>
</dbReference>
<evidence type="ECO:0000256" key="1">
    <source>
        <dbReference type="ARBA" id="ARBA00004651"/>
    </source>
</evidence>
<keyword evidence="6 7" id="KW-0472">Membrane</keyword>
<keyword evidence="4 11" id="KW-0067">ATP-binding</keyword>
<dbReference type="PANTHER" id="PTHR24221">
    <property type="entry name" value="ATP-BINDING CASSETTE SUB-FAMILY B"/>
    <property type="match status" value="1"/>
</dbReference>
<dbReference type="InterPro" id="IPR027417">
    <property type="entry name" value="P-loop_NTPase"/>
</dbReference>
<dbReference type="GO" id="GO:0034040">
    <property type="term" value="F:ATPase-coupled lipid transmembrane transporter activity"/>
    <property type="evidence" value="ECO:0007669"/>
    <property type="project" value="TreeGrafter"/>
</dbReference>
<dbReference type="SMART" id="SM00382">
    <property type="entry name" value="AAA"/>
    <property type="match status" value="1"/>
</dbReference>
<dbReference type="Gene3D" id="1.20.1560.10">
    <property type="entry name" value="ABC transporter type 1, transmembrane domain"/>
    <property type="match status" value="1"/>
</dbReference>
<dbReference type="GO" id="GO:0005886">
    <property type="term" value="C:plasma membrane"/>
    <property type="evidence" value="ECO:0007669"/>
    <property type="project" value="UniProtKB-SubCell"/>
</dbReference>
<dbReference type="InterPro" id="IPR039421">
    <property type="entry name" value="Type_1_exporter"/>
</dbReference>
<feature type="transmembrane region" description="Helical" evidence="7">
    <location>
        <begin position="297"/>
        <end position="327"/>
    </location>
</feature>
<evidence type="ECO:0000256" key="2">
    <source>
        <dbReference type="ARBA" id="ARBA00022692"/>
    </source>
</evidence>
<dbReference type="PROSITE" id="PS50893">
    <property type="entry name" value="ABC_TRANSPORTER_2"/>
    <property type="match status" value="1"/>
</dbReference>
<evidence type="ECO:0000256" key="4">
    <source>
        <dbReference type="ARBA" id="ARBA00022840"/>
    </source>
</evidence>
<dbReference type="SUPFAM" id="SSF52540">
    <property type="entry name" value="P-loop containing nucleoside triphosphate hydrolases"/>
    <property type="match status" value="1"/>
</dbReference>
<keyword evidence="12" id="KW-1185">Reference proteome</keyword>
<dbReference type="Gene3D" id="3.90.70.10">
    <property type="entry name" value="Cysteine proteinases"/>
    <property type="match status" value="1"/>
</dbReference>
<dbReference type="GO" id="GO:0005524">
    <property type="term" value="F:ATP binding"/>
    <property type="evidence" value="ECO:0007669"/>
    <property type="project" value="UniProtKB-KW"/>
</dbReference>
<evidence type="ECO:0000259" key="10">
    <source>
        <dbReference type="PROSITE" id="PS50990"/>
    </source>
</evidence>
<dbReference type="Pfam" id="PF00005">
    <property type="entry name" value="ABC_tran"/>
    <property type="match status" value="1"/>
</dbReference>
<keyword evidence="2 7" id="KW-0812">Transmembrane</keyword>
<reference evidence="11 12" key="1">
    <citation type="submission" date="2015-12" db="EMBL/GenBank/DDBJ databases">
        <title>Genome comparisons provide insights into the role of secondary metabolites in the pathogenic phase of the Photorhabdus life cycle.</title>
        <authorList>
            <person name="Tobias N.J."/>
            <person name="Mishra B."/>
            <person name="Gupta D.K."/>
            <person name="Thines M."/>
            <person name="Stinear T.P."/>
            <person name="Bode H.B."/>
        </authorList>
    </citation>
    <scope>NUCLEOTIDE SEQUENCE [LARGE SCALE GENOMIC DNA]</scope>
    <source>
        <strain evidence="11 12">PB68.1</strain>
    </source>
</reference>
<keyword evidence="5 7" id="KW-1133">Transmembrane helix</keyword>
<dbReference type="PROSITE" id="PS00211">
    <property type="entry name" value="ABC_TRANSPORTER_1"/>
    <property type="match status" value="1"/>
</dbReference>
<dbReference type="SUPFAM" id="SSF90123">
    <property type="entry name" value="ABC transporter transmembrane region"/>
    <property type="match status" value="1"/>
</dbReference>
<evidence type="ECO:0000256" key="6">
    <source>
        <dbReference type="ARBA" id="ARBA00023136"/>
    </source>
</evidence>
<sequence>MLKDIYKKLDLGFKQKVPQFIQNEDSESGLTCIAMVGHAFGIKIELSSLRQRFGSSNMERNISGLGEVVSNLGMQSRALSLELDELHNLKLPCILNWDMNHFVVLVRIRFGRFIIHDPEFGRRVIGLKEVASHFTGVALELWPNNEFKIKVKTIRNPIKLIELFNNVQGIKAFLVKLISLSIIVELVNILLPIGTQLVMDHVILSKDKDLLVLICLGLVVFTLFRTFASLIRSWLSIVMGALIEIQWKNGLFNHLMGLPLVYFEKRKLGDIQSRFNSLDVIRDTFTDTLVRGVIDSIMVTGVFIMMLLYGGWLLWVVVGFTLIYTLLRVMTYEYYQQASHEQIVKNARSNSHLMETLYGITTLKVLGLIKHRSQQWLNLNIEASNSQIRLNKFDMIFAEVNALIVTLEQITVLGLATNQVINESMTVGMFVAFNAYRGLFADRTANLINIALQFRMLSLHNERISDIALSKTEGQKQSRRIVAPEKASSLEVRNLTFRYDEYGEPIINNLNLCFEPGESVAIVGPSGIGKTTLMKLMAGLIEPAHGEILFNNINIMDIGLNNYRKHIACVLQEDKLFAGSISENISGFDDNRDEIWVEKCAILSNIHQDILKLPMKYETMLSELGGSLSGGQKQRLLIARALYRRPNILFMDEATSHLDIDNEASINAAISALSITRIIIAHRPSTIACADRVITLSNVES</sequence>
<protein>
    <submittedName>
        <fullName evidence="11">Toxin RTX-I translocation ATP-binding protein</fullName>
    </submittedName>
</protein>
<dbReference type="InterPro" id="IPR005074">
    <property type="entry name" value="Peptidase_C39"/>
</dbReference>
<dbReference type="InterPro" id="IPR036640">
    <property type="entry name" value="ABC1_TM_sf"/>
</dbReference>
<dbReference type="InterPro" id="IPR003593">
    <property type="entry name" value="AAA+_ATPase"/>
</dbReference>
<dbReference type="Proteomes" id="UP000093476">
    <property type="component" value="Unassembled WGS sequence"/>
</dbReference>
<evidence type="ECO:0000259" key="9">
    <source>
        <dbReference type="PROSITE" id="PS50929"/>
    </source>
</evidence>
<dbReference type="AlphaFoldDB" id="A0A1C0U7K8"/>
<dbReference type="GO" id="GO:0008233">
    <property type="term" value="F:peptidase activity"/>
    <property type="evidence" value="ECO:0007669"/>
    <property type="project" value="InterPro"/>
</dbReference>
<dbReference type="InterPro" id="IPR011527">
    <property type="entry name" value="ABC1_TM_dom"/>
</dbReference>
<dbReference type="CDD" id="cd18567">
    <property type="entry name" value="ABC_6TM_CvaB_RaxB_like"/>
    <property type="match status" value="1"/>
</dbReference>
<feature type="transmembrane region" description="Helical" evidence="7">
    <location>
        <begin position="173"/>
        <end position="198"/>
    </location>
</feature>
<comment type="caution">
    <text evidence="11">The sequence shown here is derived from an EMBL/GenBank/DDBJ whole genome shotgun (WGS) entry which is preliminary data.</text>
</comment>
<evidence type="ECO:0000313" key="12">
    <source>
        <dbReference type="Proteomes" id="UP000093476"/>
    </source>
</evidence>
<dbReference type="PANTHER" id="PTHR24221:SF606">
    <property type="entry name" value="COLICIN V SECRETION-PROCESSING ATP-BINDING PROTEIN"/>
    <property type="match status" value="1"/>
</dbReference>
<dbReference type="GO" id="GO:0016887">
    <property type="term" value="F:ATP hydrolysis activity"/>
    <property type="evidence" value="ECO:0007669"/>
    <property type="project" value="InterPro"/>
</dbReference>
<comment type="subcellular location">
    <subcellularLocation>
        <location evidence="1">Cell membrane</location>
        <topology evidence="1">Multi-pass membrane protein</topology>
    </subcellularLocation>
</comment>
<feature type="domain" description="ABC transmembrane type-1" evidence="9">
    <location>
        <begin position="177"/>
        <end position="456"/>
    </location>
</feature>
<evidence type="ECO:0000256" key="7">
    <source>
        <dbReference type="SAM" id="Phobius"/>
    </source>
</evidence>
<proteinExistence type="predicted"/>
<evidence type="ECO:0000259" key="8">
    <source>
        <dbReference type="PROSITE" id="PS50893"/>
    </source>
</evidence>
<evidence type="ECO:0000313" key="11">
    <source>
        <dbReference type="EMBL" id="OCQ53856.1"/>
    </source>
</evidence>
<keyword evidence="3" id="KW-0547">Nucleotide-binding</keyword>
<dbReference type="PROSITE" id="PS50929">
    <property type="entry name" value="ABC_TM1F"/>
    <property type="match status" value="1"/>
</dbReference>
<evidence type="ECO:0000256" key="3">
    <source>
        <dbReference type="ARBA" id="ARBA00022741"/>
    </source>
</evidence>
<organism evidence="11 12">
    <name type="scientific">Photorhabdus australis subsp. thailandensis</name>
    <dbReference type="NCBI Taxonomy" id="2805096"/>
    <lineage>
        <taxon>Bacteria</taxon>
        <taxon>Pseudomonadati</taxon>
        <taxon>Pseudomonadota</taxon>
        <taxon>Gammaproteobacteria</taxon>
        <taxon>Enterobacterales</taxon>
        <taxon>Morganellaceae</taxon>
        <taxon>Photorhabdus</taxon>
    </lineage>
</organism>
<dbReference type="PATRIC" id="fig|286156.4.peg.998"/>
<dbReference type="InterPro" id="IPR003439">
    <property type="entry name" value="ABC_transporter-like_ATP-bd"/>
</dbReference>
<evidence type="ECO:0000256" key="5">
    <source>
        <dbReference type="ARBA" id="ARBA00022989"/>
    </source>
</evidence>